<evidence type="ECO:0000259" key="3">
    <source>
        <dbReference type="Pfam" id="PF07987"/>
    </source>
</evidence>
<gene>
    <name evidence="4" type="ORF">GCM10010468_77630</name>
</gene>
<dbReference type="InterPro" id="IPR038507">
    <property type="entry name" value="YcnI-like_sf"/>
</dbReference>
<feature type="domain" description="YncI copper-binding" evidence="3">
    <location>
        <begin position="29"/>
        <end position="173"/>
    </location>
</feature>
<feature type="chain" id="PRO_5045313776" description="YncI copper-binding domain-containing protein" evidence="2">
    <location>
        <begin position="29"/>
        <end position="224"/>
    </location>
</feature>
<sequence length="224" mass="23221">MSTLVRRVAAVTAASAVAVAALAVPASAHVTVQPGTAEQGSWSKVSFRVPNERDDASTTKIVVDLPQDHAIAFVSVKPVAGWTVKAEKNTLATPIKSEDGEITKAVTRITWTGGKIEPGQFQEFDVSLGPLPTDVDHLTFKADQTYSSGEVVHWNEESAEGKEAEHPAPVLKLTPKAAAPAPAAVAEKESGLDDGTARLLGGLGLAAGLAGLVLGALAFRRKSA</sequence>
<organism evidence="4 5">
    <name type="scientific">Actinocorallia longicatena</name>
    <dbReference type="NCBI Taxonomy" id="111803"/>
    <lineage>
        <taxon>Bacteria</taxon>
        <taxon>Bacillati</taxon>
        <taxon>Actinomycetota</taxon>
        <taxon>Actinomycetes</taxon>
        <taxon>Streptosporangiales</taxon>
        <taxon>Thermomonosporaceae</taxon>
        <taxon>Actinocorallia</taxon>
    </lineage>
</organism>
<keyword evidence="1" id="KW-1133">Transmembrane helix</keyword>
<evidence type="ECO:0000313" key="5">
    <source>
        <dbReference type="Proteomes" id="UP001501237"/>
    </source>
</evidence>
<keyword evidence="2" id="KW-0732">Signal</keyword>
<keyword evidence="5" id="KW-1185">Reference proteome</keyword>
<dbReference type="RefSeq" id="WP_344839079.1">
    <property type="nucleotide sequence ID" value="NZ_BAAAUV010000042.1"/>
</dbReference>
<evidence type="ECO:0000313" key="4">
    <source>
        <dbReference type="EMBL" id="GAA3240749.1"/>
    </source>
</evidence>
<dbReference type="Proteomes" id="UP001501237">
    <property type="component" value="Unassembled WGS sequence"/>
</dbReference>
<dbReference type="InterPro" id="IPR012533">
    <property type="entry name" value="YcnI-copper_dom"/>
</dbReference>
<name>A0ABP6QLQ5_9ACTN</name>
<reference evidence="5" key="1">
    <citation type="journal article" date="2019" name="Int. J. Syst. Evol. Microbiol.">
        <title>The Global Catalogue of Microorganisms (GCM) 10K type strain sequencing project: providing services to taxonomists for standard genome sequencing and annotation.</title>
        <authorList>
            <consortium name="The Broad Institute Genomics Platform"/>
            <consortium name="The Broad Institute Genome Sequencing Center for Infectious Disease"/>
            <person name="Wu L."/>
            <person name="Ma J."/>
        </authorList>
    </citation>
    <scope>NUCLEOTIDE SEQUENCE [LARGE SCALE GENOMIC DNA]</scope>
    <source>
        <strain evidence="5">JCM 9377</strain>
    </source>
</reference>
<proteinExistence type="predicted"/>
<feature type="signal peptide" evidence="2">
    <location>
        <begin position="1"/>
        <end position="28"/>
    </location>
</feature>
<comment type="caution">
    <text evidence="4">The sequence shown here is derived from an EMBL/GenBank/DDBJ whole genome shotgun (WGS) entry which is preliminary data.</text>
</comment>
<dbReference type="EMBL" id="BAAAUV010000042">
    <property type="protein sequence ID" value="GAA3240749.1"/>
    <property type="molecule type" value="Genomic_DNA"/>
</dbReference>
<keyword evidence="1" id="KW-0472">Membrane</keyword>
<dbReference type="Pfam" id="PF07987">
    <property type="entry name" value="DUF1775"/>
    <property type="match status" value="1"/>
</dbReference>
<keyword evidence="1" id="KW-0812">Transmembrane</keyword>
<dbReference type="CDD" id="cd08545">
    <property type="entry name" value="YcnI_like"/>
    <property type="match status" value="1"/>
</dbReference>
<protein>
    <recommendedName>
        <fullName evidence="3">YncI copper-binding domain-containing protein</fullName>
    </recommendedName>
</protein>
<accession>A0ABP6QLQ5</accession>
<dbReference type="Gene3D" id="2.60.40.2230">
    <property type="entry name" value="Uncharacterised protein YcnI-like PF07987, DUF1775"/>
    <property type="match status" value="1"/>
</dbReference>
<evidence type="ECO:0000256" key="1">
    <source>
        <dbReference type="SAM" id="Phobius"/>
    </source>
</evidence>
<evidence type="ECO:0000256" key="2">
    <source>
        <dbReference type="SAM" id="SignalP"/>
    </source>
</evidence>
<feature type="transmembrane region" description="Helical" evidence="1">
    <location>
        <begin position="199"/>
        <end position="219"/>
    </location>
</feature>